<keyword evidence="3 5" id="KW-0863">Zinc-finger</keyword>
<name>A0A6J1X8G6_GALME</name>
<keyword evidence="2" id="KW-0677">Repeat</keyword>
<organism evidence="7 8">
    <name type="scientific">Galleria mellonella</name>
    <name type="common">Greater wax moth</name>
    <dbReference type="NCBI Taxonomy" id="7137"/>
    <lineage>
        <taxon>Eukaryota</taxon>
        <taxon>Metazoa</taxon>
        <taxon>Ecdysozoa</taxon>
        <taxon>Arthropoda</taxon>
        <taxon>Hexapoda</taxon>
        <taxon>Insecta</taxon>
        <taxon>Pterygota</taxon>
        <taxon>Neoptera</taxon>
        <taxon>Endopterygota</taxon>
        <taxon>Lepidoptera</taxon>
        <taxon>Glossata</taxon>
        <taxon>Ditrysia</taxon>
        <taxon>Pyraloidea</taxon>
        <taxon>Pyralidae</taxon>
        <taxon>Galleriinae</taxon>
        <taxon>Galleria</taxon>
    </lineage>
</organism>
<dbReference type="PANTHER" id="PTHR24379">
    <property type="entry name" value="KRAB AND ZINC FINGER DOMAIN-CONTAINING"/>
    <property type="match status" value="1"/>
</dbReference>
<dbReference type="InterPro" id="IPR036236">
    <property type="entry name" value="Znf_C2H2_sf"/>
</dbReference>
<evidence type="ECO:0000256" key="5">
    <source>
        <dbReference type="PROSITE-ProRule" id="PRU00042"/>
    </source>
</evidence>
<keyword evidence="7" id="KW-1185">Reference proteome</keyword>
<evidence type="ECO:0000259" key="6">
    <source>
        <dbReference type="PROSITE" id="PS50157"/>
    </source>
</evidence>
<dbReference type="Gene3D" id="3.30.160.60">
    <property type="entry name" value="Classic Zinc Finger"/>
    <property type="match status" value="2"/>
</dbReference>
<dbReference type="KEGG" id="gmw:113522181"/>
<dbReference type="GeneID" id="113522181"/>
<protein>
    <submittedName>
        <fullName evidence="8">Zinc finger protein 319-like</fullName>
    </submittedName>
</protein>
<gene>
    <name evidence="8" type="primary">LOC113522181</name>
</gene>
<dbReference type="AlphaFoldDB" id="A0A6J1X8G6"/>
<dbReference type="Pfam" id="PF00096">
    <property type="entry name" value="zf-C2H2"/>
    <property type="match status" value="2"/>
</dbReference>
<dbReference type="InParanoid" id="A0A6J1X8G6"/>
<feature type="domain" description="C2H2-type" evidence="6">
    <location>
        <begin position="161"/>
        <end position="187"/>
    </location>
</feature>
<evidence type="ECO:0000256" key="3">
    <source>
        <dbReference type="ARBA" id="ARBA00022771"/>
    </source>
</evidence>
<reference evidence="8" key="1">
    <citation type="submission" date="2025-08" db="UniProtKB">
        <authorList>
            <consortium name="RefSeq"/>
        </authorList>
    </citation>
    <scope>IDENTIFICATION</scope>
    <source>
        <tissue evidence="8">Whole larvae</tissue>
    </source>
</reference>
<keyword evidence="4" id="KW-0862">Zinc</keyword>
<keyword evidence="1" id="KW-0479">Metal-binding</keyword>
<dbReference type="Proteomes" id="UP001652740">
    <property type="component" value="Unplaced"/>
</dbReference>
<proteinExistence type="predicted"/>
<sequence>MNKKPIRTGPKIRITRPANRTRKIDESVVPSPKVIDERSYIYTCQYCGLKFTQNSHFFRHMTSNHETQQRQATYECNDCQLIFNKKSKLDVHCKTQHQIKSKSKCEMCSITFKSRYCLRRHLKIKQLMQENSCLKCQKKFLCKEQLAKHIQNKHTFKNVIFQCDLCLLKFKVKGSLLSHLNRIHKRL</sequence>
<evidence type="ECO:0000256" key="4">
    <source>
        <dbReference type="ARBA" id="ARBA00022833"/>
    </source>
</evidence>
<feature type="domain" description="C2H2-type" evidence="6">
    <location>
        <begin position="74"/>
        <end position="102"/>
    </location>
</feature>
<dbReference type="GO" id="GO:0008270">
    <property type="term" value="F:zinc ion binding"/>
    <property type="evidence" value="ECO:0007669"/>
    <property type="project" value="UniProtKB-KW"/>
</dbReference>
<dbReference type="InterPro" id="IPR013087">
    <property type="entry name" value="Znf_C2H2_type"/>
</dbReference>
<dbReference type="SMART" id="SM00355">
    <property type="entry name" value="ZnF_C2H2"/>
    <property type="match status" value="5"/>
</dbReference>
<dbReference type="PANTHER" id="PTHR24379:SF121">
    <property type="entry name" value="C2H2-TYPE DOMAIN-CONTAINING PROTEIN"/>
    <property type="match status" value="1"/>
</dbReference>
<dbReference type="PROSITE" id="PS00028">
    <property type="entry name" value="ZINC_FINGER_C2H2_1"/>
    <property type="match status" value="4"/>
</dbReference>
<evidence type="ECO:0000256" key="1">
    <source>
        <dbReference type="ARBA" id="ARBA00022723"/>
    </source>
</evidence>
<evidence type="ECO:0000256" key="2">
    <source>
        <dbReference type="ARBA" id="ARBA00022737"/>
    </source>
</evidence>
<dbReference type="OrthoDB" id="6601382at2759"/>
<dbReference type="PROSITE" id="PS50157">
    <property type="entry name" value="ZINC_FINGER_C2H2_2"/>
    <property type="match status" value="4"/>
</dbReference>
<feature type="domain" description="C2H2-type" evidence="6">
    <location>
        <begin position="131"/>
        <end position="159"/>
    </location>
</feature>
<feature type="domain" description="C2H2-type" evidence="6">
    <location>
        <begin position="42"/>
        <end position="70"/>
    </location>
</feature>
<evidence type="ECO:0000313" key="7">
    <source>
        <dbReference type="Proteomes" id="UP001652740"/>
    </source>
</evidence>
<dbReference type="RefSeq" id="XP_026763657.1">
    <property type="nucleotide sequence ID" value="XM_026907856.3"/>
</dbReference>
<dbReference type="SUPFAM" id="SSF57667">
    <property type="entry name" value="beta-beta-alpha zinc fingers"/>
    <property type="match status" value="2"/>
</dbReference>
<evidence type="ECO:0000313" key="8">
    <source>
        <dbReference type="RefSeq" id="XP_026763657.1"/>
    </source>
</evidence>
<accession>A0A6J1X8G6</accession>